<dbReference type="AlphaFoldDB" id="A0A2W2G0S0"/>
<accession>A0A2W2G0S0</accession>
<dbReference type="RefSeq" id="WP_233508326.1">
    <property type="nucleotide sequence ID" value="NZ_POUA01000337.1"/>
</dbReference>
<name>A0A2W2G0S0_9ACTN</name>
<dbReference type="EMBL" id="POUA01000337">
    <property type="protein sequence ID" value="PZG30990.1"/>
    <property type="molecule type" value="Genomic_DNA"/>
</dbReference>
<evidence type="ECO:0000313" key="3">
    <source>
        <dbReference type="Proteomes" id="UP000248544"/>
    </source>
</evidence>
<proteinExistence type="predicted"/>
<evidence type="ECO:0000256" key="1">
    <source>
        <dbReference type="SAM" id="SignalP"/>
    </source>
</evidence>
<keyword evidence="3" id="KW-1185">Reference proteome</keyword>
<evidence type="ECO:0000313" key="2">
    <source>
        <dbReference type="EMBL" id="PZG30990.1"/>
    </source>
</evidence>
<gene>
    <name evidence="2" type="ORF">C1I98_30585</name>
</gene>
<dbReference type="Proteomes" id="UP000248544">
    <property type="component" value="Unassembled WGS sequence"/>
</dbReference>
<feature type="signal peptide" evidence="1">
    <location>
        <begin position="1"/>
        <end position="17"/>
    </location>
</feature>
<evidence type="ECO:0008006" key="4">
    <source>
        <dbReference type="Google" id="ProtNLM"/>
    </source>
</evidence>
<organism evidence="2 3">
    <name type="scientific">Spongiactinospora gelatinilytica</name>
    <dbReference type="NCBI Taxonomy" id="2666298"/>
    <lineage>
        <taxon>Bacteria</taxon>
        <taxon>Bacillati</taxon>
        <taxon>Actinomycetota</taxon>
        <taxon>Actinomycetes</taxon>
        <taxon>Streptosporangiales</taxon>
        <taxon>Streptosporangiaceae</taxon>
        <taxon>Spongiactinospora</taxon>
    </lineage>
</organism>
<protein>
    <recommendedName>
        <fullName evidence="4">Inhibitor I9 domain-containing protein</fullName>
    </recommendedName>
</protein>
<reference evidence="2 3" key="1">
    <citation type="submission" date="2018-01" db="EMBL/GenBank/DDBJ databases">
        <title>Draft genome sequence of Sphaerisporangium sp. 7K107.</title>
        <authorList>
            <person name="Sahin N."/>
            <person name="Saygin H."/>
            <person name="Ay H."/>
        </authorList>
    </citation>
    <scope>NUCLEOTIDE SEQUENCE [LARGE SCALE GENOMIC DNA]</scope>
    <source>
        <strain evidence="2 3">7K107</strain>
    </source>
</reference>
<feature type="chain" id="PRO_5015918342" description="Inhibitor I9 domain-containing protein" evidence="1">
    <location>
        <begin position="18"/>
        <end position="157"/>
    </location>
</feature>
<sequence length="157" mass="16753">MCLLLASGLPAPGMAQAAPGPSKIDKAVQARLDTAGKATFLVYLKGDADLGPARRAVAKSDKATLVYRAKTERAAASQANLRRLLKSEHADFTAYWIVNAVSVTADSELTAEIAKLPEVERITPIALLPLPKPMPGRAKAQVNAVEWNVERTNAPRV</sequence>
<comment type="caution">
    <text evidence="2">The sequence shown here is derived from an EMBL/GenBank/DDBJ whole genome shotgun (WGS) entry which is preliminary data.</text>
</comment>
<keyword evidence="1" id="KW-0732">Signal</keyword>